<comment type="similarity">
    <text evidence="2 14">Belongs to the cation transport ATPase (P-type) (TC 3.A.3) family. Type V subfamily.</text>
</comment>
<feature type="transmembrane region" description="Helical" evidence="14">
    <location>
        <begin position="946"/>
        <end position="970"/>
    </location>
</feature>
<dbReference type="GO" id="GO:0006874">
    <property type="term" value="P:intracellular calcium ion homeostasis"/>
    <property type="evidence" value="ECO:0007669"/>
    <property type="project" value="TreeGrafter"/>
</dbReference>
<dbReference type="PRINTS" id="PR00119">
    <property type="entry name" value="CATATPASE"/>
</dbReference>
<feature type="compositionally biased region" description="Basic and acidic residues" evidence="15">
    <location>
        <begin position="1231"/>
        <end position="1242"/>
    </location>
</feature>
<dbReference type="EMBL" id="CAJNOC010000109">
    <property type="protein sequence ID" value="CAF0715726.1"/>
    <property type="molecule type" value="Genomic_DNA"/>
</dbReference>
<dbReference type="Gene3D" id="2.70.150.10">
    <property type="entry name" value="Calcium-transporting ATPase, cytoplasmic transduction domain A"/>
    <property type="match status" value="1"/>
</dbReference>
<dbReference type="InterPro" id="IPR036412">
    <property type="entry name" value="HAD-like_sf"/>
</dbReference>
<keyword evidence="3" id="KW-0597">Phosphoprotein</keyword>
<dbReference type="SUPFAM" id="SSF81665">
    <property type="entry name" value="Calcium ATPase, transmembrane domain M"/>
    <property type="match status" value="1"/>
</dbReference>
<dbReference type="SUPFAM" id="SSF81660">
    <property type="entry name" value="Metal cation-transporting ATPase, ATP-binding domain N"/>
    <property type="match status" value="1"/>
</dbReference>
<dbReference type="PROSITE" id="PS01229">
    <property type="entry name" value="COF_2"/>
    <property type="match status" value="1"/>
</dbReference>
<dbReference type="InterPro" id="IPR023214">
    <property type="entry name" value="HAD_sf"/>
</dbReference>
<dbReference type="PROSITE" id="PS00154">
    <property type="entry name" value="ATPASE_E1_E2"/>
    <property type="match status" value="1"/>
</dbReference>
<keyword evidence="4 14" id="KW-0812">Transmembrane</keyword>
<sequence length="1285" mass="147908">MVKEKKQIEYINHGTDEQMEIYGFKKSIPGIIATWIFIVLTIGFLRLIFYWKPNWMLLCTHKKCDLAEATSILLRDKYQQWFVEKVEILVKQNSENVYNNDDSDSLDQSRASRNSFQRSYSLSKKTFGKQLPITYEDNINEKESFLNDPSAKNIKDQIIKMFVNKKWKYVWSDENQAYERLRGLDEDVSIHYFPRCRGLTLQEQQEKRLMYGENSIKIHLTPIFVLFFREVLSPFYIFQVFSCALWYFDDYVYYASCIVFLSAISIVYSLYSIRQNERALRDIIHHSGTVTVFRRDPMSRQKYIEEEIPSEDIVPGDIIAIKNMSIMQCDAVLLNGNVIVNESMLTGESVPVTKTALSSSRGASFSISQDQFSASKLTQEVKLSIKEHSRHILFSGTQVIQTRYYENEKIKAVVLRTGYSTTKGELVRAILHPKPVDFHFNNDTYKYIGALSFIAFVGMIFSMILKILRKNPAVDIIKRSLDIITIAVPPALPGALTAGLIYAQNRLRKQKIYCISPRTINIVGTINTFVFDKTGTLTEDGLDLKCVLPVKKIKSELGEDIYFGDEIRDVSEFGEKNQLLEAMASCHSITRIHGDLAGDPLDCKMFDFTKWELNEPNQEETENYDSFAPTTVRPKGKRHETENQYEIGIIKQYPFSSSLQRMSVVVRVLGQKNFVMYCKGSPEKIGELSKPESLPKDFQKMLTFFTREGYRVIAVAAKPIELSFVKVQKMEREKLENDLEFLGLIIMENRLKPETCSVISRLKAANIRTIMCTGDNILTALSVARDCDMINEEDRVIIIEANPGEDPKFSYAEIVKQKVKEIEFDPKSKKIFEKDKNSHFHFAVGGKSFDVIRNEHKELLKKLAVRGTVFGRMSPEQKQQLIELLQDLGYFVGMCGDGANDCGALKAANTGISLSNAEASVASPFTSKNPNIECVPTTIREGRAALVTSFGVVKFICMYSLTQFVSVIILYTINAGITDFEFLYIDLFLVTFVAFFFSRTEAFPELYKNPPPNKLIAWRPILSLLGHMLLILGIQVFVFFYVKWQPWFEAYEDSDNKREKNFASYENTAVFTVSMFQYLAEAVIFSKGAPYRRSIFSNYLFMAVLVVLLIFSLILGLVYIEPLYDFFTLLEIPDVKFRFILVGISIVHFFIAFIFESYVIDSDFLVNYDVKEDSLKLDDDNKYKCYPKRGSNQTPYQKIEFEIRKDAAHWPPITSPANHDHNNHAHNNVRSHSEIRETERSLNRSNSNRSHKKHQRDDYEMTTQKVTIVPNENQIENSNVQFTRI</sequence>
<dbReference type="InterPro" id="IPR059000">
    <property type="entry name" value="ATPase_P-type_domA"/>
</dbReference>
<evidence type="ECO:0000256" key="5">
    <source>
        <dbReference type="ARBA" id="ARBA00022723"/>
    </source>
</evidence>
<dbReference type="InterPro" id="IPR047819">
    <property type="entry name" value="P5A-ATPase_N"/>
</dbReference>
<feature type="transmembrane region" description="Helical" evidence="14">
    <location>
        <begin position="1096"/>
        <end position="1119"/>
    </location>
</feature>
<evidence type="ECO:0000256" key="10">
    <source>
        <dbReference type="ARBA" id="ARBA00022967"/>
    </source>
</evidence>
<dbReference type="Proteomes" id="UP000663879">
    <property type="component" value="Unassembled WGS sequence"/>
</dbReference>
<evidence type="ECO:0000256" key="4">
    <source>
        <dbReference type="ARBA" id="ARBA00022692"/>
    </source>
</evidence>
<dbReference type="Gene3D" id="3.40.1110.10">
    <property type="entry name" value="Calcium-transporting ATPase, cytoplasmic domain N"/>
    <property type="match status" value="1"/>
</dbReference>
<feature type="domain" description="P-type ATPase A" evidence="16">
    <location>
        <begin position="305"/>
        <end position="430"/>
    </location>
</feature>
<name>A0A813M4X1_9BILA</name>
<feature type="transmembrane region" description="Helical" evidence="14">
    <location>
        <begin position="1021"/>
        <end position="1042"/>
    </location>
</feature>
<evidence type="ECO:0000256" key="14">
    <source>
        <dbReference type="RuleBase" id="RU362082"/>
    </source>
</evidence>
<feature type="transmembrane region" description="Helical" evidence="14">
    <location>
        <begin position="28"/>
        <end position="49"/>
    </location>
</feature>
<evidence type="ECO:0000256" key="6">
    <source>
        <dbReference type="ARBA" id="ARBA00022741"/>
    </source>
</evidence>
<dbReference type="InterPro" id="IPR047821">
    <property type="entry name" value="P5B-type_ATPase"/>
</dbReference>
<evidence type="ECO:0000256" key="9">
    <source>
        <dbReference type="ARBA" id="ARBA00022842"/>
    </source>
</evidence>
<dbReference type="InterPro" id="IPR001757">
    <property type="entry name" value="P_typ_ATPase"/>
</dbReference>
<evidence type="ECO:0000259" key="18">
    <source>
        <dbReference type="Pfam" id="PF12409"/>
    </source>
</evidence>
<evidence type="ECO:0000256" key="2">
    <source>
        <dbReference type="ARBA" id="ARBA00006000"/>
    </source>
</evidence>
<evidence type="ECO:0000256" key="1">
    <source>
        <dbReference type="ARBA" id="ARBA00004107"/>
    </source>
</evidence>
<feature type="region of interest" description="Disordered" evidence="15">
    <location>
        <begin position="619"/>
        <end position="639"/>
    </location>
</feature>
<dbReference type="InterPro" id="IPR023298">
    <property type="entry name" value="ATPase_P-typ_TM_dom_sf"/>
</dbReference>
<evidence type="ECO:0000259" key="17">
    <source>
        <dbReference type="Pfam" id="PF00690"/>
    </source>
</evidence>
<dbReference type="OrthoDB" id="48943at2759"/>
<dbReference type="CDD" id="cd07542">
    <property type="entry name" value="P-type_ATPase_cation"/>
    <property type="match status" value="1"/>
</dbReference>
<comment type="catalytic activity">
    <reaction evidence="13 14">
        <text>ATP + H2O = ADP + phosphate + H(+)</text>
        <dbReference type="Rhea" id="RHEA:13065"/>
        <dbReference type="ChEBI" id="CHEBI:15377"/>
        <dbReference type="ChEBI" id="CHEBI:15378"/>
        <dbReference type="ChEBI" id="CHEBI:30616"/>
        <dbReference type="ChEBI" id="CHEBI:43474"/>
        <dbReference type="ChEBI" id="CHEBI:456216"/>
    </reaction>
</comment>
<dbReference type="InterPro" id="IPR004014">
    <property type="entry name" value="ATPase_P-typ_cation-transptr_N"/>
</dbReference>
<keyword evidence="12 14" id="KW-0472">Membrane</keyword>
<dbReference type="InterPro" id="IPR018303">
    <property type="entry name" value="ATPase_P-typ_P_site"/>
</dbReference>
<dbReference type="GO" id="GO:0015662">
    <property type="term" value="F:P-type ion transporter activity"/>
    <property type="evidence" value="ECO:0007669"/>
    <property type="project" value="InterPro"/>
</dbReference>
<feature type="domain" description="Cation-transporting P-type ATPase N-terminal" evidence="17">
    <location>
        <begin position="197"/>
        <end position="245"/>
    </location>
</feature>
<dbReference type="FunFam" id="3.40.50.1000:FF:000045">
    <property type="entry name" value="Cation-transporting ATPase"/>
    <property type="match status" value="1"/>
</dbReference>
<keyword evidence="8 14" id="KW-0067">ATP-binding</keyword>
<dbReference type="Pfam" id="PF13246">
    <property type="entry name" value="Cation_ATPase"/>
    <property type="match status" value="1"/>
</dbReference>
<dbReference type="Pfam" id="PF00122">
    <property type="entry name" value="E1-E2_ATPase"/>
    <property type="match status" value="1"/>
</dbReference>
<evidence type="ECO:0000256" key="11">
    <source>
        <dbReference type="ARBA" id="ARBA00022989"/>
    </source>
</evidence>
<feature type="transmembrane region" description="Helical" evidence="14">
    <location>
        <begin position="1139"/>
        <end position="1160"/>
    </location>
</feature>
<keyword evidence="9 14" id="KW-0460">Magnesium</keyword>
<evidence type="ECO:0000313" key="20">
    <source>
        <dbReference type="Proteomes" id="UP000663879"/>
    </source>
</evidence>
<dbReference type="GO" id="GO:0031902">
    <property type="term" value="C:late endosome membrane"/>
    <property type="evidence" value="ECO:0007669"/>
    <property type="project" value="UniProtKB-SubCell"/>
</dbReference>
<evidence type="ECO:0000256" key="8">
    <source>
        <dbReference type="ARBA" id="ARBA00022840"/>
    </source>
</evidence>
<protein>
    <recommendedName>
        <fullName evidence="14">Cation-transporting ATPase</fullName>
        <ecNumber evidence="14">7.2.2.-</ecNumber>
    </recommendedName>
</protein>
<feature type="transmembrane region" description="Helical" evidence="14">
    <location>
        <begin position="251"/>
        <end position="271"/>
    </location>
</feature>
<comment type="caution">
    <text evidence="19">The sequence shown here is derived from an EMBL/GenBank/DDBJ whole genome shotgun (WGS) entry which is preliminary data.</text>
</comment>
<dbReference type="Pfam" id="PF00690">
    <property type="entry name" value="Cation_ATPase_N"/>
    <property type="match status" value="1"/>
</dbReference>
<accession>A0A813M4X1</accession>
<dbReference type="InterPro" id="IPR023299">
    <property type="entry name" value="ATPase_P-typ_cyto_dom_N"/>
</dbReference>
<dbReference type="GO" id="GO:0016887">
    <property type="term" value="F:ATP hydrolysis activity"/>
    <property type="evidence" value="ECO:0007669"/>
    <property type="project" value="InterPro"/>
</dbReference>
<keyword evidence="11 14" id="KW-1133">Transmembrane helix</keyword>
<dbReference type="InterPro" id="IPR044492">
    <property type="entry name" value="P_typ_ATPase_HD_dom"/>
</dbReference>
<dbReference type="PANTHER" id="PTHR45630:SF8">
    <property type="entry name" value="CATION-TRANSPORTING ATPASE"/>
    <property type="match status" value="1"/>
</dbReference>
<dbReference type="NCBIfam" id="TIGR01657">
    <property type="entry name" value="P-ATPase-V"/>
    <property type="match status" value="1"/>
</dbReference>
<feature type="region of interest" description="Disordered" evidence="15">
    <location>
        <begin position="1214"/>
        <end position="1264"/>
    </location>
</feature>
<organism evidence="19 20">
    <name type="scientific">Brachionus calyciflorus</name>
    <dbReference type="NCBI Taxonomy" id="104777"/>
    <lineage>
        <taxon>Eukaryota</taxon>
        <taxon>Metazoa</taxon>
        <taxon>Spiralia</taxon>
        <taxon>Gnathifera</taxon>
        <taxon>Rotifera</taxon>
        <taxon>Eurotatoria</taxon>
        <taxon>Monogononta</taxon>
        <taxon>Pseudotrocha</taxon>
        <taxon>Ploima</taxon>
        <taxon>Brachionidae</taxon>
        <taxon>Brachionus</taxon>
    </lineage>
</organism>
<dbReference type="FunFam" id="1.20.1110.10:FF:000023">
    <property type="entry name" value="Cation-transporting ATPase"/>
    <property type="match status" value="1"/>
</dbReference>
<keyword evidence="7" id="KW-0967">Endosome</keyword>
<evidence type="ECO:0000259" key="16">
    <source>
        <dbReference type="Pfam" id="PF00122"/>
    </source>
</evidence>
<evidence type="ECO:0000256" key="12">
    <source>
        <dbReference type="ARBA" id="ARBA00023136"/>
    </source>
</evidence>
<dbReference type="SFLD" id="SFLDF00027">
    <property type="entry name" value="p-type_atpase"/>
    <property type="match status" value="1"/>
</dbReference>
<feature type="transmembrane region" description="Helical" evidence="14">
    <location>
        <begin position="218"/>
        <end position="239"/>
    </location>
</feature>
<dbReference type="GO" id="GO:0015203">
    <property type="term" value="F:polyamine transmembrane transporter activity"/>
    <property type="evidence" value="ECO:0007669"/>
    <property type="project" value="TreeGrafter"/>
</dbReference>
<feature type="transmembrane region" description="Helical" evidence="14">
    <location>
        <begin position="483"/>
        <end position="503"/>
    </location>
</feature>
<evidence type="ECO:0000256" key="3">
    <source>
        <dbReference type="ARBA" id="ARBA00022553"/>
    </source>
</evidence>
<dbReference type="SFLD" id="SFLDS00003">
    <property type="entry name" value="Haloacid_Dehalogenase"/>
    <property type="match status" value="1"/>
</dbReference>
<dbReference type="PANTHER" id="PTHR45630">
    <property type="entry name" value="CATION-TRANSPORTING ATPASE-RELATED"/>
    <property type="match status" value="1"/>
</dbReference>
<feature type="transmembrane region" description="Helical" evidence="14">
    <location>
        <begin position="447"/>
        <end position="468"/>
    </location>
</feature>
<evidence type="ECO:0000313" key="19">
    <source>
        <dbReference type="EMBL" id="CAF0715726.1"/>
    </source>
</evidence>
<evidence type="ECO:0000256" key="7">
    <source>
        <dbReference type="ARBA" id="ARBA00022753"/>
    </source>
</evidence>
<evidence type="ECO:0000256" key="13">
    <source>
        <dbReference type="ARBA" id="ARBA00049360"/>
    </source>
</evidence>
<comment type="subcellular location">
    <subcellularLocation>
        <location evidence="1">Late endosome membrane</location>
        <topology evidence="1">Multi-pass membrane protein</topology>
    </subcellularLocation>
    <subcellularLocation>
        <location evidence="14">Membrane</location>
        <topology evidence="14">Multi-pass membrane protein</topology>
    </subcellularLocation>
</comment>
<dbReference type="SFLD" id="SFLDG00002">
    <property type="entry name" value="C1.7:_P-type_atpase_like"/>
    <property type="match status" value="1"/>
</dbReference>
<proteinExistence type="inferred from homology"/>
<dbReference type="Gene3D" id="3.40.50.1000">
    <property type="entry name" value="HAD superfamily/HAD-like"/>
    <property type="match status" value="1"/>
</dbReference>
<dbReference type="Pfam" id="PF12409">
    <property type="entry name" value="P5-ATPase"/>
    <property type="match status" value="1"/>
</dbReference>
<dbReference type="GO" id="GO:0005524">
    <property type="term" value="F:ATP binding"/>
    <property type="evidence" value="ECO:0007669"/>
    <property type="project" value="UniProtKB-UniRule"/>
</dbReference>
<dbReference type="SUPFAM" id="SSF56784">
    <property type="entry name" value="HAD-like"/>
    <property type="match status" value="1"/>
</dbReference>
<reference evidence="19" key="1">
    <citation type="submission" date="2021-02" db="EMBL/GenBank/DDBJ databases">
        <authorList>
            <person name="Nowell W R."/>
        </authorList>
    </citation>
    <scope>NUCLEOTIDE SEQUENCE</scope>
    <source>
        <strain evidence="19">Ploen Becks lab</strain>
    </source>
</reference>
<feature type="transmembrane region" description="Helical" evidence="14">
    <location>
        <begin position="1062"/>
        <end position="1084"/>
    </location>
</feature>
<evidence type="ECO:0000256" key="15">
    <source>
        <dbReference type="SAM" id="MobiDB-lite"/>
    </source>
</evidence>
<dbReference type="GO" id="GO:0046872">
    <property type="term" value="F:metal ion binding"/>
    <property type="evidence" value="ECO:0007669"/>
    <property type="project" value="UniProtKB-UniRule"/>
</dbReference>
<dbReference type="EC" id="7.2.2.-" evidence="14"/>
<dbReference type="FunFam" id="3.40.1110.10:FF:000026">
    <property type="entry name" value="Cation-transporting ATPase"/>
    <property type="match status" value="1"/>
</dbReference>
<keyword evidence="20" id="KW-1185">Reference proteome</keyword>
<feature type="transmembrane region" description="Helical" evidence="14">
    <location>
        <begin position="982"/>
        <end position="1000"/>
    </location>
</feature>
<keyword evidence="5 14" id="KW-0479">Metal-binding</keyword>
<dbReference type="InterPro" id="IPR008250">
    <property type="entry name" value="ATPase_P-typ_transduc_dom_A_sf"/>
</dbReference>
<dbReference type="GO" id="GO:0019829">
    <property type="term" value="F:ATPase-coupled monoatomic cation transmembrane transporter activity"/>
    <property type="evidence" value="ECO:0007669"/>
    <property type="project" value="UniProtKB-UniRule"/>
</dbReference>
<dbReference type="SUPFAM" id="SSF81653">
    <property type="entry name" value="Calcium ATPase, transduction domain A"/>
    <property type="match status" value="1"/>
</dbReference>
<dbReference type="InterPro" id="IPR006544">
    <property type="entry name" value="P-type_TPase_V"/>
</dbReference>
<keyword evidence="6 14" id="KW-0547">Nucleotide-binding</keyword>
<dbReference type="NCBIfam" id="TIGR01494">
    <property type="entry name" value="ATPase_P-type"/>
    <property type="match status" value="1"/>
</dbReference>
<feature type="domain" description="P5B-type ATPase N-terminal" evidence="18">
    <location>
        <begin position="16"/>
        <end position="124"/>
    </location>
</feature>
<gene>
    <name evidence="19" type="ORF">OXX778_LOCUS1614</name>
</gene>
<keyword evidence="10 14" id="KW-1278">Translocase</keyword>